<dbReference type="InterPro" id="IPR012674">
    <property type="entry name" value="Calycin"/>
</dbReference>
<dbReference type="AlphaFoldDB" id="L7LU03"/>
<sequence length="195" mass="21871">MIKQNIFGAFTIAVFTITAKCDGNSTFSDFPEKAPDITKFYTANATILTMRTTQRKITCKVDKVANATNMSVFFDRSYCLGQKWVNKTLEGTFTTVSVFVNSTFDAMIVHPAGIMGQITEQLLYADPGYNCGVFKIFVRPISGNPRKRAIYDLRVRKSYDTPYNSKCLLKFKNHAGKNYVDAFLPVCTSSVIICK</sequence>
<proteinExistence type="evidence at transcript level"/>
<reference evidence="1" key="2">
    <citation type="journal article" date="2015" name="J. Proteomics">
        <title>Sexual differences in the sialomes of the zebra tick, Rhipicephalus pulchellus.</title>
        <authorList>
            <person name="Tan A.W."/>
            <person name="Francischetti I.M."/>
            <person name="Slovak M."/>
            <person name="Kini R.M."/>
            <person name="Ribeiro J.M."/>
        </authorList>
    </citation>
    <scope>NUCLEOTIDE SEQUENCE</scope>
    <source>
        <tissue evidence="1">Salivary gland</tissue>
    </source>
</reference>
<protein>
    <submittedName>
        <fullName evidence="1">Putative group i salivary lipocalin</fullName>
    </submittedName>
</protein>
<dbReference type="EMBL" id="GACK01010705">
    <property type="protein sequence ID" value="JAA54329.1"/>
    <property type="molecule type" value="mRNA"/>
</dbReference>
<name>L7LU03_RHIPC</name>
<dbReference type="Gene3D" id="2.40.128.20">
    <property type="match status" value="1"/>
</dbReference>
<reference evidence="1" key="1">
    <citation type="submission" date="2012-11" db="EMBL/GenBank/DDBJ databases">
        <authorList>
            <person name="Lucero-Rivera Y.E."/>
            <person name="Tovar-Ramirez D."/>
        </authorList>
    </citation>
    <scope>NUCLEOTIDE SEQUENCE</scope>
    <source>
        <tissue evidence="1">Salivary gland</tissue>
    </source>
</reference>
<evidence type="ECO:0000313" key="1">
    <source>
        <dbReference type="EMBL" id="JAA54329.1"/>
    </source>
</evidence>
<organism evidence="1">
    <name type="scientific">Rhipicephalus pulchellus</name>
    <name type="common">Yellow backed tick</name>
    <name type="synonym">Dermacentor pulchellus</name>
    <dbReference type="NCBI Taxonomy" id="72859"/>
    <lineage>
        <taxon>Eukaryota</taxon>
        <taxon>Metazoa</taxon>
        <taxon>Ecdysozoa</taxon>
        <taxon>Arthropoda</taxon>
        <taxon>Chelicerata</taxon>
        <taxon>Arachnida</taxon>
        <taxon>Acari</taxon>
        <taxon>Parasitiformes</taxon>
        <taxon>Ixodida</taxon>
        <taxon>Ixodoidea</taxon>
        <taxon>Ixodidae</taxon>
        <taxon>Rhipicephalinae</taxon>
        <taxon>Rhipicephalus</taxon>
        <taxon>Rhipicephalus</taxon>
    </lineage>
</organism>
<accession>L7LU03</accession>